<dbReference type="Gene3D" id="3.30.565.10">
    <property type="entry name" value="Histidine kinase-like ATPase, C-terminal domain"/>
    <property type="match status" value="1"/>
</dbReference>
<dbReference type="SMART" id="SM00387">
    <property type="entry name" value="HATPase_c"/>
    <property type="match status" value="1"/>
</dbReference>
<keyword evidence="9 17" id="KW-0418">Kinase</keyword>
<keyword evidence="6" id="KW-0808">Transferase</keyword>
<dbReference type="EC" id="2.7.13.3" evidence="4"/>
<dbReference type="Pfam" id="PF00582">
    <property type="entry name" value="Usp"/>
    <property type="match status" value="1"/>
</dbReference>
<dbReference type="InterPro" id="IPR038318">
    <property type="entry name" value="KdpD_sf"/>
</dbReference>
<dbReference type="Proteomes" id="UP000325211">
    <property type="component" value="Chromosome"/>
</dbReference>
<dbReference type="PANTHER" id="PTHR45569:SF1">
    <property type="entry name" value="SENSOR PROTEIN KDPD"/>
    <property type="match status" value="1"/>
</dbReference>
<evidence type="ECO:0000256" key="6">
    <source>
        <dbReference type="ARBA" id="ARBA00022679"/>
    </source>
</evidence>
<evidence type="ECO:0000256" key="1">
    <source>
        <dbReference type="ARBA" id="ARBA00000085"/>
    </source>
</evidence>
<evidence type="ECO:0000256" key="15">
    <source>
        <dbReference type="SAM" id="Phobius"/>
    </source>
</evidence>
<dbReference type="SUPFAM" id="SSF47384">
    <property type="entry name" value="Homodimeric domain of signal transducing histidine kinase"/>
    <property type="match status" value="1"/>
</dbReference>
<dbReference type="FunFam" id="3.40.50.300:FF:000483">
    <property type="entry name" value="Sensor histidine kinase KdpD"/>
    <property type="match status" value="1"/>
</dbReference>
<feature type="compositionally biased region" description="Basic and acidic residues" evidence="14">
    <location>
        <begin position="543"/>
        <end position="556"/>
    </location>
</feature>
<dbReference type="InterPro" id="IPR025201">
    <property type="entry name" value="KdpD_TM"/>
</dbReference>
<comment type="subcellular location">
    <subcellularLocation>
        <location evidence="3">Cell membrane</location>
    </subcellularLocation>
    <subcellularLocation>
        <location evidence="2">Membrane</location>
        <topology evidence="2">Multi-pass membrane protein</topology>
    </subcellularLocation>
</comment>
<reference evidence="17 18" key="1">
    <citation type="submission" date="2018-05" db="EMBL/GenBank/DDBJ databases">
        <title>Streptomyces venezuelae.</title>
        <authorList>
            <person name="Kim W."/>
            <person name="Lee N."/>
            <person name="Cho B.-K."/>
        </authorList>
    </citation>
    <scope>NUCLEOTIDE SEQUENCE [LARGE SCALE GENOMIC DNA]</scope>
    <source>
        <strain evidence="17 18">ATCC 21782</strain>
    </source>
</reference>
<comment type="catalytic activity">
    <reaction evidence="1">
        <text>ATP + protein L-histidine = ADP + protein N-phospho-L-histidine.</text>
        <dbReference type="EC" id="2.7.13.3"/>
    </reaction>
</comment>
<keyword evidence="5" id="KW-0597">Phosphoprotein</keyword>
<dbReference type="Pfam" id="PF02518">
    <property type="entry name" value="HATPase_c"/>
    <property type="match status" value="1"/>
</dbReference>
<accession>A0A5P2DB59</accession>
<dbReference type="Pfam" id="PF00512">
    <property type="entry name" value="HisKA"/>
    <property type="match status" value="1"/>
</dbReference>
<name>A0A5P2DB59_STRVZ</name>
<dbReference type="GO" id="GO:0005737">
    <property type="term" value="C:cytoplasm"/>
    <property type="evidence" value="ECO:0007669"/>
    <property type="project" value="UniProtKB-ARBA"/>
</dbReference>
<dbReference type="PRINTS" id="PR00344">
    <property type="entry name" value="BCTRLSENSOR"/>
</dbReference>
<keyword evidence="13 15" id="KW-0472">Membrane</keyword>
<dbReference type="SUPFAM" id="SSF55874">
    <property type="entry name" value="ATPase domain of HSP90 chaperone/DNA topoisomerase II/histidine kinase"/>
    <property type="match status" value="1"/>
</dbReference>
<protein>
    <recommendedName>
        <fullName evidence="4">histidine kinase</fullName>
        <ecNumber evidence="4">2.7.13.3</ecNumber>
    </recommendedName>
</protein>
<evidence type="ECO:0000313" key="18">
    <source>
        <dbReference type="Proteomes" id="UP000325211"/>
    </source>
</evidence>
<dbReference type="InterPro" id="IPR006016">
    <property type="entry name" value="UspA"/>
</dbReference>
<keyword evidence="8" id="KW-0547">Nucleotide-binding</keyword>
<dbReference type="Pfam" id="PF13493">
    <property type="entry name" value="DUF4118"/>
    <property type="match status" value="1"/>
</dbReference>
<evidence type="ECO:0000259" key="16">
    <source>
        <dbReference type="PROSITE" id="PS50109"/>
    </source>
</evidence>
<evidence type="ECO:0000256" key="14">
    <source>
        <dbReference type="SAM" id="MobiDB-lite"/>
    </source>
</evidence>
<dbReference type="Gene3D" id="1.20.120.620">
    <property type="entry name" value="Backbone structure of the membrane domain of e. Coli histidine kinase receptor kdpd"/>
    <property type="match status" value="1"/>
</dbReference>
<dbReference type="SUPFAM" id="SSF52402">
    <property type="entry name" value="Adenine nucleotide alpha hydrolases-like"/>
    <property type="match status" value="1"/>
</dbReference>
<gene>
    <name evidence="17" type="ORF">DEJ50_29350</name>
</gene>
<dbReference type="AlphaFoldDB" id="A0A5P2DB59"/>
<dbReference type="InterPro" id="IPR014729">
    <property type="entry name" value="Rossmann-like_a/b/a_fold"/>
</dbReference>
<dbReference type="InterPro" id="IPR004358">
    <property type="entry name" value="Sig_transdc_His_kin-like_C"/>
</dbReference>
<proteinExistence type="predicted"/>
<keyword evidence="10" id="KW-0067">ATP-binding</keyword>
<dbReference type="RefSeq" id="WP_150212429.1">
    <property type="nucleotide sequence ID" value="NZ_CP029190.1"/>
</dbReference>
<dbReference type="CDD" id="cd00082">
    <property type="entry name" value="HisKA"/>
    <property type="match status" value="1"/>
</dbReference>
<feature type="transmembrane region" description="Helical" evidence="15">
    <location>
        <begin position="424"/>
        <end position="453"/>
    </location>
</feature>
<keyword evidence="11 15" id="KW-1133">Transmembrane helix</keyword>
<feature type="transmembrane region" description="Helical" evidence="15">
    <location>
        <begin position="393"/>
        <end position="412"/>
    </location>
</feature>
<dbReference type="EMBL" id="CP029190">
    <property type="protein sequence ID" value="QES51338.1"/>
    <property type="molecule type" value="Genomic_DNA"/>
</dbReference>
<evidence type="ECO:0000256" key="4">
    <source>
        <dbReference type="ARBA" id="ARBA00012438"/>
    </source>
</evidence>
<dbReference type="Pfam" id="PF02702">
    <property type="entry name" value="KdpD"/>
    <property type="match status" value="1"/>
</dbReference>
<dbReference type="Gene3D" id="3.40.50.300">
    <property type="entry name" value="P-loop containing nucleotide triphosphate hydrolases"/>
    <property type="match status" value="1"/>
</dbReference>
<evidence type="ECO:0000256" key="10">
    <source>
        <dbReference type="ARBA" id="ARBA00022840"/>
    </source>
</evidence>
<dbReference type="PROSITE" id="PS50109">
    <property type="entry name" value="HIS_KIN"/>
    <property type="match status" value="1"/>
</dbReference>
<dbReference type="Gene3D" id="3.40.50.620">
    <property type="entry name" value="HUPs"/>
    <property type="match status" value="1"/>
</dbReference>
<evidence type="ECO:0000256" key="13">
    <source>
        <dbReference type="ARBA" id="ARBA00023136"/>
    </source>
</evidence>
<dbReference type="InterPro" id="IPR005467">
    <property type="entry name" value="His_kinase_dom"/>
</dbReference>
<dbReference type="InterPro" id="IPR036097">
    <property type="entry name" value="HisK_dim/P_sf"/>
</dbReference>
<dbReference type="OrthoDB" id="9806130at2"/>
<dbReference type="PANTHER" id="PTHR45569">
    <property type="entry name" value="SENSOR PROTEIN KDPD"/>
    <property type="match status" value="1"/>
</dbReference>
<dbReference type="GO" id="GO:0000155">
    <property type="term" value="F:phosphorelay sensor kinase activity"/>
    <property type="evidence" value="ECO:0007669"/>
    <property type="project" value="InterPro"/>
</dbReference>
<dbReference type="InterPro" id="IPR003594">
    <property type="entry name" value="HATPase_dom"/>
</dbReference>
<dbReference type="Gene3D" id="1.10.287.130">
    <property type="match status" value="1"/>
</dbReference>
<organism evidence="17 18">
    <name type="scientific">Streptomyces venezuelae</name>
    <dbReference type="NCBI Taxonomy" id="54571"/>
    <lineage>
        <taxon>Bacteria</taxon>
        <taxon>Bacillati</taxon>
        <taxon>Actinomycetota</taxon>
        <taxon>Actinomycetes</taxon>
        <taxon>Kitasatosporales</taxon>
        <taxon>Streptomycetaceae</taxon>
        <taxon>Streptomyces</taxon>
    </lineage>
</organism>
<evidence type="ECO:0000256" key="7">
    <source>
        <dbReference type="ARBA" id="ARBA00022692"/>
    </source>
</evidence>
<evidence type="ECO:0000256" key="8">
    <source>
        <dbReference type="ARBA" id="ARBA00022741"/>
    </source>
</evidence>
<evidence type="ECO:0000256" key="12">
    <source>
        <dbReference type="ARBA" id="ARBA00023012"/>
    </source>
</evidence>
<evidence type="ECO:0000313" key="17">
    <source>
        <dbReference type="EMBL" id="QES51338.1"/>
    </source>
</evidence>
<feature type="domain" description="Histidine kinase" evidence="16">
    <location>
        <begin position="638"/>
        <end position="858"/>
    </location>
</feature>
<sequence>MPAPAVAEARRTALRAGRFKVYLGSAPGVGKTYRMLDEAQRRTGRGAVVLAGVVECHRRRHTEEKLAGLDVLPRAACEYRGGRYAELDVAAVLARRPDVVLIDELAHSNVPGGGRHPKRWQDVEDILAAGIDVIATLNIQHLESLNDVVEKITGVPQRETVPDDFVRRADEIELVDIPPEGLRRRMAHGNIYPPERIDASLANFFRPGNLHAMRELALLWVAGRVEEALTKYRAEHNIGAVWETRERVVVALTGGPEGQTLIRRAARIAARSAGGELLAVHVTRSDGLASGASHAALADQRVLVENLGGSYHSVVGDEVASALVDFATAENATQLVLGTSRRGRLERFLTGRGIGETVVSLSGDIDVHTVTHERAGHGRPLPSRRRTLPVSRLIAGPVAGLLLPVLLTVLLDRTRGTLNLTGEALLFLLAVVAVACIGGVVSALVAALTAALLLNYWFIPPIGAFTLNDPDSVLALLVFAAVAAIVAAVVDRSLRLSRRAARATAEAETMSSLAGSIVRGDHTIPALLERTRETFGMDSVELLREPYDDRPDRTGDRPVPAGPGRPGTGTDSPLVVTAGPRARLALHGRTLPSSERRVLAAFAAHVGAAVERAQLAEAAAEVEPVKAADRLRTALLRAVSHDLRTPLAGSLAAVSSLRSREVVFSEEDRDELLASAETSLLRLHRLVENLLDLSRLQAGALTLALRATALEEVLPGALDSLEPAAAAADAGGPGIDVQDLEAVPALWVDPPLLERVLANLVGNAVRHSPADRPVLVTASALAGRVEVRIIDRGPGITPADRERVFEPFQRLGDRDNSAGPGLGLALARGLTEAMDGTLTPEDTPGGGLTMVLSLPAADCRQPAATPAPTALSSGAA</sequence>
<dbReference type="SMART" id="SM00388">
    <property type="entry name" value="HisKA"/>
    <property type="match status" value="1"/>
</dbReference>
<feature type="transmembrane region" description="Helical" evidence="15">
    <location>
        <begin position="473"/>
        <end position="490"/>
    </location>
</feature>
<evidence type="ECO:0000256" key="9">
    <source>
        <dbReference type="ARBA" id="ARBA00022777"/>
    </source>
</evidence>
<keyword evidence="7 15" id="KW-0812">Transmembrane</keyword>
<dbReference type="InterPro" id="IPR036890">
    <property type="entry name" value="HATPase_C_sf"/>
</dbReference>
<dbReference type="InterPro" id="IPR003852">
    <property type="entry name" value="Sig_transdc_His_kinase_KdpD_N"/>
</dbReference>
<dbReference type="InterPro" id="IPR003661">
    <property type="entry name" value="HisK_dim/P_dom"/>
</dbReference>
<evidence type="ECO:0000256" key="5">
    <source>
        <dbReference type="ARBA" id="ARBA00022553"/>
    </source>
</evidence>
<dbReference type="InterPro" id="IPR052023">
    <property type="entry name" value="Histidine_kinase_KdpD"/>
</dbReference>
<dbReference type="InterPro" id="IPR027417">
    <property type="entry name" value="P-loop_NTPase"/>
</dbReference>
<evidence type="ECO:0000256" key="3">
    <source>
        <dbReference type="ARBA" id="ARBA00004236"/>
    </source>
</evidence>
<feature type="region of interest" description="Disordered" evidence="14">
    <location>
        <begin position="543"/>
        <end position="575"/>
    </location>
</feature>
<keyword evidence="12" id="KW-0902">Two-component regulatory system</keyword>
<dbReference type="GO" id="GO:0005886">
    <property type="term" value="C:plasma membrane"/>
    <property type="evidence" value="ECO:0007669"/>
    <property type="project" value="UniProtKB-SubCell"/>
</dbReference>
<dbReference type="GO" id="GO:0005524">
    <property type="term" value="F:ATP binding"/>
    <property type="evidence" value="ECO:0007669"/>
    <property type="project" value="UniProtKB-KW"/>
</dbReference>
<dbReference type="CDD" id="cd00075">
    <property type="entry name" value="HATPase"/>
    <property type="match status" value="1"/>
</dbReference>
<evidence type="ECO:0000256" key="11">
    <source>
        <dbReference type="ARBA" id="ARBA00022989"/>
    </source>
</evidence>
<evidence type="ECO:0000256" key="2">
    <source>
        <dbReference type="ARBA" id="ARBA00004141"/>
    </source>
</evidence>